<name>A0ABM8W1T9_GIGMA</name>
<protein>
    <submittedName>
        <fullName evidence="2">42033_t:CDS:1</fullName>
    </submittedName>
</protein>
<feature type="transmembrane region" description="Helical" evidence="1">
    <location>
        <begin position="84"/>
        <end position="105"/>
    </location>
</feature>
<keyword evidence="1" id="KW-0812">Transmembrane</keyword>
<reference evidence="2 3" key="1">
    <citation type="submission" date="2021-06" db="EMBL/GenBank/DDBJ databases">
        <authorList>
            <person name="Kallberg Y."/>
            <person name="Tangrot J."/>
            <person name="Rosling A."/>
        </authorList>
    </citation>
    <scope>NUCLEOTIDE SEQUENCE [LARGE SCALE GENOMIC DNA]</scope>
    <source>
        <strain evidence="2 3">120-4 pot B 10/14</strain>
    </source>
</reference>
<accession>A0ABM8W1T9</accession>
<keyword evidence="1" id="KW-1133">Transmembrane helix</keyword>
<dbReference type="EMBL" id="CAJVQB010000703">
    <property type="protein sequence ID" value="CAG8502948.1"/>
    <property type="molecule type" value="Genomic_DNA"/>
</dbReference>
<evidence type="ECO:0000313" key="2">
    <source>
        <dbReference type="EMBL" id="CAG8502948.1"/>
    </source>
</evidence>
<evidence type="ECO:0000256" key="1">
    <source>
        <dbReference type="SAM" id="Phobius"/>
    </source>
</evidence>
<keyword evidence="3" id="KW-1185">Reference proteome</keyword>
<keyword evidence="1" id="KW-0472">Membrane</keyword>
<proteinExistence type="predicted"/>
<dbReference type="Proteomes" id="UP000789901">
    <property type="component" value="Unassembled WGS sequence"/>
</dbReference>
<evidence type="ECO:0000313" key="3">
    <source>
        <dbReference type="Proteomes" id="UP000789901"/>
    </source>
</evidence>
<sequence>MTKFIPMPQSPYYREKVVIKIVARLCNLNIQTGQNGVLLRPKKWSFKGDPFASILNVIQSLKNSTENSKMCTSQREPQDSLPDFILDVVQIELTILQVCLLFWLYKINFIIKIILVLTKARIETADNTPYNCSELWSVYINYATY</sequence>
<comment type="caution">
    <text evidence="2">The sequence shown here is derived from an EMBL/GenBank/DDBJ whole genome shotgun (WGS) entry which is preliminary data.</text>
</comment>
<gene>
    <name evidence="2" type="ORF">GMARGA_LOCUS2293</name>
</gene>
<organism evidence="2 3">
    <name type="scientific">Gigaspora margarita</name>
    <dbReference type="NCBI Taxonomy" id="4874"/>
    <lineage>
        <taxon>Eukaryota</taxon>
        <taxon>Fungi</taxon>
        <taxon>Fungi incertae sedis</taxon>
        <taxon>Mucoromycota</taxon>
        <taxon>Glomeromycotina</taxon>
        <taxon>Glomeromycetes</taxon>
        <taxon>Diversisporales</taxon>
        <taxon>Gigasporaceae</taxon>
        <taxon>Gigaspora</taxon>
    </lineage>
</organism>